<comment type="caution">
    <text evidence="5">The sequence shown here is derived from an EMBL/GenBank/DDBJ whole genome shotgun (WGS) entry which is preliminary data.</text>
</comment>
<accession>A0A814M8B4</accession>
<dbReference type="InterPro" id="IPR001258">
    <property type="entry name" value="NHL_repeat"/>
</dbReference>
<evidence type="ECO:0000256" key="1">
    <source>
        <dbReference type="ARBA" id="ARBA00022737"/>
    </source>
</evidence>
<gene>
    <name evidence="5" type="ORF">SEV965_LOCUS14558</name>
</gene>
<dbReference type="Proteomes" id="UP000663889">
    <property type="component" value="Unassembled WGS sequence"/>
</dbReference>
<reference evidence="5" key="1">
    <citation type="submission" date="2021-02" db="EMBL/GenBank/DDBJ databases">
        <authorList>
            <person name="Nowell W R."/>
        </authorList>
    </citation>
    <scope>NUCLEOTIDE SEQUENCE</scope>
</reference>
<feature type="repeat" description="NHL" evidence="2">
    <location>
        <begin position="430"/>
        <end position="467"/>
    </location>
</feature>
<keyword evidence="3" id="KW-0472">Membrane</keyword>
<evidence type="ECO:0000256" key="2">
    <source>
        <dbReference type="PROSITE-ProRule" id="PRU00504"/>
    </source>
</evidence>
<dbReference type="InterPro" id="IPR002048">
    <property type="entry name" value="EF_hand_dom"/>
</dbReference>
<feature type="domain" description="EF-hand" evidence="4">
    <location>
        <begin position="201"/>
        <end position="236"/>
    </location>
</feature>
<dbReference type="AlphaFoldDB" id="A0A814M8B4"/>
<sequence>MLNTISSIGNIQRKNPSQILFKNSQYQLNIEHPKTEYFAFTNKSPSLRSVDHQSTQSNSDHALDDNDQIRKILNSSSTLSHITVIDDHHSTTKNEYPCSLTQMLLAYAQQDIEILTSLAPKRSDNSLNNILNVLELHFNMYTNDKQEIYFEGIFQILHDFKEQITELTLIETMQLLQIDPFASCNFENFILILCHLPSIKQDPNNFFITFNQLDYNKDLYITFEDIQYVLSHLTSRFDEEIIRAAIHTIDIDHDQDRLSYFDFVTNSTVPCSIPSFYPSGVIVAGTSSTGSQPQQLNLPYELYVGLNDSVYVGDVGNDRIQLWLSGAILGITVAGGQGYGSNATQLDGARDVYVDSAYNLIVLDTGNRRIQQYNLLSGSTIGTTIMSNLPLSCRNMFVESTTGTIYLSDMYNHNVRRMPNGTILAGGNGFGSQSNQLYYPAGLFVTPTGTIYVADSFNDRVQMWTSGASIGITVAGGNGRGSAANQLNSPMHVIYMASTGNLIVTDSGNGRIQIWAPNATCGITIVSNQFMYPMSSALDLMGQNLYVLDQVRGQVKRFNLLSSNSLCIPANCSIIAPSTTTASTMVASSISSTVSGTQALTTEQVDGVIPSWVPANCSIIAPSTTTTSTTVASSISSTVSGTQALTIEQVDGVIPSWGIVVITVGTVGLVVIASFIYVLKTIITSQTKVEPFV</sequence>
<dbReference type="SUPFAM" id="SSF63829">
    <property type="entry name" value="Calcium-dependent phosphotriesterase"/>
    <property type="match status" value="1"/>
</dbReference>
<dbReference type="PROSITE" id="PS50222">
    <property type="entry name" value="EF_HAND_2"/>
    <property type="match status" value="1"/>
</dbReference>
<keyword evidence="1" id="KW-0677">Repeat</keyword>
<dbReference type="Gene3D" id="2.40.10.500">
    <property type="match status" value="1"/>
</dbReference>
<dbReference type="PANTHER" id="PTHR24104">
    <property type="entry name" value="E3 UBIQUITIN-PROTEIN LIGASE NHLRC1-RELATED"/>
    <property type="match status" value="1"/>
</dbReference>
<dbReference type="CDD" id="cd05819">
    <property type="entry name" value="NHL"/>
    <property type="match status" value="1"/>
</dbReference>
<dbReference type="InterPro" id="IPR011042">
    <property type="entry name" value="6-blade_b-propeller_TolB-like"/>
</dbReference>
<protein>
    <recommendedName>
        <fullName evidence="4">EF-hand domain-containing protein</fullName>
    </recommendedName>
</protein>
<dbReference type="PANTHER" id="PTHR24104:SF25">
    <property type="entry name" value="PROTEIN LIN-41"/>
    <property type="match status" value="1"/>
</dbReference>
<dbReference type="Gene3D" id="2.120.10.30">
    <property type="entry name" value="TolB, C-terminal domain"/>
    <property type="match status" value="1"/>
</dbReference>
<dbReference type="PROSITE" id="PS51125">
    <property type="entry name" value="NHL"/>
    <property type="match status" value="2"/>
</dbReference>
<organism evidence="5 6">
    <name type="scientific">Rotaria sordida</name>
    <dbReference type="NCBI Taxonomy" id="392033"/>
    <lineage>
        <taxon>Eukaryota</taxon>
        <taxon>Metazoa</taxon>
        <taxon>Spiralia</taxon>
        <taxon>Gnathifera</taxon>
        <taxon>Rotifera</taxon>
        <taxon>Eurotatoria</taxon>
        <taxon>Bdelloidea</taxon>
        <taxon>Philodinida</taxon>
        <taxon>Philodinidae</taxon>
        <taxon>Rotaria</taxon>
    </lineage>
</organism>
<feature type="transmembrane region" description="Helical" evidence="3">
    <location>
        <begin position="657"/>
        <end position="679"/>
    </location>
</feature>
<keyword evidence="3" id="KW-0812">Transmembrane</keyword>
<evidence type="ECO:0000259" key="4">
    <source>
        <dbReference type="PROSITE" id="PS50222"/>
    </source>
</evidence>
<dbReference type="SUPFAM" id="SSF47473">
    <property type="entry name" value="EF-hand"/>
    <property type="match status" value="1"/>
</dbReference>
<dbReference type="InterPro" id="IPR011992">
    <property type="entry name" value="EF-hand-dom_pair"/>
</dbReference>
<feature type="repeat" description="NHL" evidence="2">
    <location>
        <begin position="339"/>
        <end position="376"/>
    </location>
</feature>
<evidence type="ECO:0000313" key="6">
    <source>
        <dbReference type="Proteomes" id="UP000663889"/>
    </source>
</evidence>
<dbReference type="InterPro" id="IPR050952">
    <property type="entry name" value="TRIM-NHL_E3_ligases"/>
</dbReference>
<proteinExistence type="predicted"/>
<evidence type="ECO:0000256" key="3">
    <source>
        <dbReference type="SAM" id="Phobius"/>
    </source>
</evidence>
<name>A0A814M8B4_9BILA</name>
<dbReference type="GO" id="GO:0008270">
    <property type="term" value="F:zinc ion binding"/>
    <property type="evidence" value="ECO:0007669"/>
    <property type="project" value="UniProtKB-KW"/>
</dbReference>
<dbReference type="EMBL" id="CAJNOU010000730">
    <property type="protein sequence ID" value="CAF1075089.1"/>
    <property type="molecule type" value="Genomic_DNA"/>
</dbReference>
<dbReference type="GO" id="GO:0005509">
    <property type="term" value="F:calcium ion binding"/>
    <property type="evidence" value="ECO:0007669"/>
    <property type="project" value="InterPro"/>
</dbReference>
<keyword evidence="3" id="KW-1133">Transmembrane helix</keyword>
<evidence type="ECO:0000313" key="5">
    <source>
        <dbReference type="EMBL" id="CAF1075089.1"/>
    </source>
</evidence>
<dbReference type="Gene3D" id="1.10.238.10">
    <property type="entry name" value="EF-hand"/>
    <property type="match status" value="1"/>
</dbReference>